<reference evidence="2" key="1">
    <citation type="submission" date="2021-03" db="EMBL/GenBank/DDBJ databases">
        <title>Whole genome shotgun sequence of Actinoplanes consettensis NBRC 14913.</title>
        <authorList>
            <person name="Komaki H."/>
            <person name="Tamura T."/>
        </authorList>
    </citation>
    <scope>NUCLEOTIDE SEQUENCE</scope>
    <source>
        <strain evidence="2">NBRC 14913</strain>
    </source>
</reference>
<keyword evidence="1" id="KW-0472">Membrane</keyword>
<dbReference type="EMBL" id="BOQP01000030">
    <property type="protein sequence ID" value="GIM77491.1"/>
    <property type="molecule type" value="Genomic_DNA"/>
</dbReference>
<proteinExistence type="predicted"/>
<gene>
    <name evidence="2" type="ORF">Aco04nite_55610</name>
</gene>
<evidence type="ECO:0000256" key="1">
    <source>
        <dbReference type="SAM" id="Phobius"/>
    </source>
</evidence>
<dbReference type="AlphaFoldDB" id="A0A919SS68"/>
<accession>A0A919SS68</accession>
<sequence>MIDSLDYAGVSRRARGTPTMVVIDTWEAVPRGKGFVVTIHAGPRPHVARLSAEELEIVRPILDETVEAGGRDEFSRVQFADALRVAIGRDPFRQVGRGGAEWRTARLDIAGVVIGLIFANSDDVRWRQVTGYAVAAFCFAHLCWLTIRVLLRRQP</sequence>
<feature type="transmembrane region" description="Helical" evidence="1">
    <location>
        <begin position="129"/>
        <end position="151"/>
    </location>
</feature>
<evidence type="ECO:0000313" key="3">
    <source>
        <dbReference type="Proteomes" id="UP000680865"/>
    </source>
</evidence>
<evidence type="ECO:0000313" key="2">
    <source>
        <dbReference type="EMBL" id="GIM77491.1"/>
    </source>
</evidence>
<organism evidence="2 3">
    <name type="scientific">Winogradskya consettensis</name>
    <dbReference type="NCBI Taxonomy" id="113560"/>
    <lineage>
        <taxon>Bacteria</taxon>
        <taxon>Bacillati</taxon>
        <taxon>Actinomycetota</taxon>
        <taxon>Actinomycetes</taxon>
        <taxon>Micromonosporales</taxon>
        <taxon>Micromonosporaceae</taxon>
        <taxon>Winogradskya</taxon>
    </lineage>
</organism>
<comment type="caution">
    <text evidence="2">The sequence shown here is derived from an EMBL/GenBank/DDBJ whole genome shotgun (WGS) entry which is preliminary data.</text>
</comment>
<keyword evidence="1" id="KW-1133">Transmembrane helix</keyword>
<keyword evidence="3" id="KW-1185">Reference proteome</keyword>
<protein>
    <submittedName>
        <fullName evidence="2">Uncharacterized protein</fullName>
    </submittedName>
</protein>
<dbReference type="Proteomes" id="UP000680865">
    <property type="component" value="Unassembled WGS sequence"/>
</dbReference>
<name>A0A919SS68_9ACTN</name>
<keyword evidence="1" id="KW-0812">Transmembrane</keyword>